<dbReference type="Proteomes" id="UP000280935">
    <property type="component" value="Unassembled WGS sequence"/>
</dbReference>
<accession>A0A3P1WM82</accession>
<sequence>MTPWPPERYRQLASSGTSDELMATIEALGPEEQRAASAGLDPAIPILTESLREGAWLSPLLAVLLLDGSPRQFLRILAQGGHWLAWELHHHPEQLAVLARVAVARGATWGAGCVADSGRRHDSHHVVLLDELIVAHDLALPVRSSFWRAWLGTRELAVPRPQRRWQEHYLTACRHPEAFSQLPQEPSLASIIAEALAALHAVEPVDHSRLEAATDEVLSMVRRRDARQFALTWRKALTTWRSRPFEPGRSD</sequence>
<evidence type="ECO:0000313" key="2">
    <source>
        <dbReference type="Proteomes" id="UP000280935"/>
    </source>
</evidence>
<proteinExistence type="predicted"/>
<evidence type="ECO:0000313" key="1">
    <source>
        <dbReference type="EMBL" id="RRD47662.1"/>
    </source>
</evidence>
<name>A0A3P1WM82_9ACTN</name>
<dbReference type="OrthoDB" id="9819864at2"/>
<dbReference type="EMBL" id="RQYT01000059">
    <property type="protein sequence ID" value="RRD47662.1"/>
    <property type="molecule type" value="Genomic_DNA"/>
</dbReference>
<dbReference type="AlphaFoldDB" id="A0A3P1WM82"/>
<protein>
    <submittedName>
        <fullName evidence="1">Uncharacterized protein</fullName>
    </submittedName>
</protein>
<organism evidence="1 2">
    <name type="scientific">Arachnia propionica</name>
    <dbReference type="NCBI Taxonomy" id="1750"/>
    <lineage>
        <taxon>Bacteria</taxon>
        <taxon>Bacillati</taxon>
        <taxon>Actinomycetota</taxon>
        <taxon>Actinomycetes</taxon>
        <taxon>Propionibacteriales</taxon>
        <taxon>Propionibacteriaceae</taxon>
        <taxon>Arachnia</taxon>
    </lineage>
</organism>
<gene>
    <name evidence="1" type="ORF">EII35_14655</name>
</gene>
<dbReference type="RefSeq" id="WP_125229206.1">
    <property type="nucleotide sequence ID" value="NZ_RQYT01000059.1"/>
</dbReference>
<comment type="caution">
    <text evidence="1">The sequence shown here is derived from an EMBL/GenBank/DDBJ whole genome shotgun (WGS) entry which is preliminary data.</text>
</comment>
<reference evidence="1 2" key="1">
    <citation type="submission" date="2018-11" db="EMBL/GenBank/DDBJ databases">
        <title>Genomes From Bacteria Associated with the Canine Oral Cavity: a Test Case for Automated Genome-Based Taxonomic Assignment.</title>
        <authorList>
            <person name="Coil D.A."/>
            <person name="Jospin G."/>
            <person name="Darling A.E."/>
            <person name="Wallis C."/>
            <person name="Davis I.J."/>
            <person name="Harris S."/>
            <person name="Eisen J.A."/>
            <person name="Holcombe L.J."/>
            <person name="O'Flynn C."/>
        </authorList>
    </citation>
    <scope>NUCLEOTIDE SEQUENCE [LARGE SCALE GENOMIC DNA]</scope>
    <source>
        <strain evidence="1 2">OH2822_COT-296</strain>
    </source>
</reference>